<dbReference type="Proteomes" id="UP001499854">
    <property type="component" value="Unassembled WGS sequence"/>
</dbReference>
<reference evidence="2" key="1">
    <citation type="journal article" date="2019" name="Int. J. Syst. Evol. Microbiol.">
        <title>The Global Catalogue of Microorganisms (GCM) 10K type strain sequencing project: providing services to taxonomists for standard genome sequencing and annotation.</title>
        <authorList>
            <consortium name="The Broad Institute Genomics Platform"/>
            <consortium name="The Broad Institute Genome Sequencing Center for Infectious Disease"/>
            <person name="Wu L."/>
            <person name="Ma J."/>
        </authorList>
    </citation>
    <scope>NUCLEOTIDE SEQUENCE [LARGE SCALE GENOMIC DNA]</scope>
    <source>
        <strain evidence="2">JCM 16013</strain>
    </source>
</reference>
<evidence type="ECO:0000313" key="2">
    <source>
        <dbReference type="Proteomes" id="UP001499854"/>
    </source>
</evidence>
<gene>
    <name evidence="1" type="ORF">GCM10009838_61870</name>
</gene>
<evidence type="ECO:0000313" key="1">
    <source>
        <dbReference type="EMBL" id="GAA1990349.1"/>
    </source>
</evidence>
<protein>
    <submittedName>
        <fullName evidence="1">Uncharacterized protein</fullName>
    </submittedName>
</protein>
<proteinExistence type="predicted"/>
<comment type="caution">
    <text evidence="1">The sequence shown here is derived from an EMBL/GenBank/DDBJ whole genome shotgun (WGS) entry which is preliminary data.</text>
</comment>
<organism evidence="1 2">
    <name type="scientific">Catenulispora subtropica</name>
    <dbReference type="NCBI Taxonomy" id="450798"/>
    <lineage>
        <taxon>Bacteria</taxon>
        <taxon>Bacillati</taxon>
        <taxon>Actinomycetota</taxon>
        <taxon>Actinomycetes</taxon>
        <taxon>Catenulisporales</taxon>
        <taxon>Catenulisporaceae</taxon>
        <taxon>Catenulispora</taxon>
    </lineage>
</organism>
<name>A0ABP5E423_9ACTN</name>
<sequence>MNVPREADPSPEYLREPYARVMDRVDLEVLVVLLVDQVQRNGYAVKYDVEDPSSLRELLWHEAQHRGLQIRTGIVTGDEHAVWAYRPKTNGEAGTEAQ</sequence>
<dbReference type="EMBL" id="BAAAQM010000043">
    <property type="protein sequence ID" value="GAA1990349.1"/>
    <property type="molecule type" value="Genomic_DNA"/>
</dbReference>
<accession>A0ABP5E423</accession>
<keyword evidence="2" id="KW-1185">Reference proteome</keyword>